<evidence type="ECO:0008006" key="3">
    <source>
        <dbReference type="Google" id="ProtNLM"/>
    </source>
</evidence>
<dbReference type="Proteomes" id="UP000230405">
    <property type="component" value="Unassembled WGS sequence"/>
</dbReference>
<proteinExistence type="predicted"/>
<accession>A0A2M7VE66</accession>
<dbReference type="AlphaFoldDB" id="A0A2M7VE66"/>
<gene>
    <name evidence="1" type="ORF">COX77_03380</name>
</gene>
<evidence type="ECO:0000313" key="1">
    <source>
        <dbReference type="EMBL" id="PIZ98793.1"/>
    </source>
</evidence>
<evidence type="ECO:0000313" key="2">
    <source>
        <dbReference type="Proteomes" id="UP000230405"/>
    </source>
</evidence>
<dbReference type="EMBL" id="PFPO01000064">
    <property type="protein sequence ID" value="PIZ98793.1"/>
    <property type="molecule type" value="Genomic_DNA"/>
</dbReference>
<dbReference type="InterPro" id="IPR029033">
    <property type="entry name" value="His_PPase_superfam"/>
</dbReference>
<protein>
    <recommendedName>
        <fullName evidence="3">Histidine phosphatase family protein</fullName>
    </recommendedName>
</protein>
<name>A0A2M7VE66_9BACT</name>
<sequence length="188" mass="21808">MPIIYLIRHLEDEMGNITKKGQEQLKDLAAKIISDNIVVSYFCSSKHNRCRLALKKLASLLNYNDNNFVRMFLDFDFSTDQLKTWQKNFTSKKFQEKLILFNSKYFAAKEICPELLNRDICKFGELMSGIMDEVPIDSTIFCFSHNTFILAILNNIVDTSEVPLTLNYCQGICLEFNNKSCYYLGSFN</sequence>
<reference evidence="2" key="1">
    <citation type="submission" date="2017-09" db="EMBL/GenBank/DDBJ databases">
        <title>Depth-based differentiation of microbial function through sediment-hosted aquifers and enrichment of novel symbionts in the deep terrestrial subsurface.</title>
        <authorList>
            <person name="Probst A.J."/>
            <person name="Ladd B."/>
            <person name="Jarett J.K."/>
            <person name="Geller-Mcgrath D.E."/>
            <person name="Sieber C.M.K."/>
            <person name="Emerson J.B."/>
            <person name="Anantharaman K."/>
            <person name="Thomas B.C."/>
            <person name="Malmstrom R."/>
            <person name="Stieglmeier M."/>
            <person name="Klingl A."/>
            <person name="Woyke T."/>
            <person name="Ryan C.M."/>
            <person name="Banfield J.F."/>
        </authorList>
    </citation>
    <scope>NUCLEOTIDE SEQUENCE [LARGE SCALE GENOMIC DNA]</scope>
</reference>
<dbReference type="Gene3D" id="3.40.50.1240">
    <property type="entry name" value="Phosphoglycerate mutase-like"/>
    <property type="match status" value="1"/>
</dbReference>
<dbReference type="SUPFAM" id="SSF53254">
    <property type="entry name" value="Phosphoglycerate mutase-like"/>
    <property type="match status" value="1"/>
</dbReference>
<organism evidence="1 2">
    <name type="scientific">Candidatus Komeilibacteria bacterium CG_4_10_14_0_2_um_filter_37_10</name>
    <dbReference type="NCBI Taxonomy" id="1974470"/>
    <lineage>
        <taxon>Bacteria</taxon>
        <taxon>Candidatus Komeiliibacteriota</taxon>
    </lineage>
</organism>
<comment type="caution">
    <text evidence="1">The sequence shown here is derived from an EMBL/GenBank/DDBJ whole genome shotgun (WGS) entry which is preliminary data.</text>
</comment>